<keyword evidence="2" id="KW-1185">Reference proteome</keyword>
<protein>
    <submittedName>
        <fullName evidence="1">Uncharacterized protein</fullName>
    </submittedName>
</protein>
<comment type="caution">
    <text evidence="1">The sequence shown here is derived from an EMBL/GenBank/DDBJ whole genome shotgun (WGS) entry which is preliminary data.</text>
</comment>
<sequence>MSHNGRFSPAILGNLGDEATLRMKTAIRIVSSYYSELKALVNLKVETVEPGNPRKSVAIHDIRAVGQAHWGNEFCDDPVFCKHYADRIMYPTTPVTVKTSHLGKTLTLVKKCTKSATVPGCSITRISNLSNESHMVLGVFAPPLQDQSLWQRTDIITNQNYNYVNTRDPV</sequence>
<organism evidence="1 2">
    <name type="scientific">Arachis hypogaea</name>
    <name type="common">Peanut</name>
    <dbReference type="NCBI Taxonomy" id="3818"/>
    <lineage>
        <taxon>Eukaryota</taxon>
        <taxon>Viridiplantae</taxon>
        <taxon>Streptophyta</taxon>
        <taxon>Embryophyta</taxon>
        <taxon>Tracheophyta</taxon>
        <taxon>Spermatophyta</taxon>
        <taxon>Magnoliopsida</taxon>
        <taxon>eudicotyledons</taxon>
        <taxon>Gunneridae</taxon>
        <taxon>Pentapetalae</taxon>
        <taxon>rosids</taxon>
        <taxon>fabids</taxon>
        <taxon>Fabales</taxon>
        <taxon>Fabaceae</taxon>
        <taxon>Papilionoideae</taxon>
        <taxon>50 kb inversion clade</taxon>
        <taxon>dalbergioids sensu lato</taxon>
        <taxon>Dalbergieae</taxon>
        <taxon>Pterocarpus clade</taxon>
        <taxon>Arachis</taxon>
    </lineage>
</organism>
<reference evidence="1 2" key="1">
    <citation type="submission" date="2019-01" db="EMBL/GenBank/DDBJ databases">
        <title>Sequencing of cultivated peanut Arachis hypogaea provides insights into genome evolution and oil improvement.</title>
        <authorList>
            <person name="Chen X."/>
        </authorList>
    </citation>
    <scope>NUCLEOTIDE SEQUENCE [LARGE SCALE GENOMIC DNA]</scope>
    <source>
        <strain evidence="2">cv. Fuhuasheng</strain>
        <tissue evidence="1">Leaves</tissue>
    </source>
</reference>
<proteinExistence type="predicted"/>
<accession>A0A445E056</accession>
<dbReference type="Proteomes" id="UP000289738">
    <property type="component" value="Chromosome A03"/>
</dbReference>
<evidence type="ECO:0000313" key="2">
    <source>
        <dbReference type="Proteomes" id="UP000289738"/>
    </source>
</evidence>
<evidence type="ECO:0000313" key="1">
    <source>
        <dbReference type="EMBL" id="RYR68759.1"/>
    </source>
</evidence>
<name>A0A445E056_ARAHY</name>
<dbReference type="EMBL" id="SDMP01000003">
    <property type="protein sequence ID" value="RYR68759.1"/>
    <property type="molecule type" value="Genomic_DNA"/>
</dbReference>
<gene>
    <name evidence="1" type="ORF">Ahy_A03g015230</name>
</gene>
<dbReference type="AlphaFoldDB" id="A0A445E056"/>